<evidence type="ECO:0000256" key="1">
    <source>
        <dbReference type="SAM" id="MobiDB-lite"/>
    </source>
</evidence>
<keyword evidence="3" id="KW-1185">Reference proteome</keyword>
<dbReference type="EnsemblPlants" id="AET2Gv21285600.27">
    <property type="protein sequence ID" value="AET2Gv21285600.27"/>
    <property type="gene ID" value="AET2Gv21285600"/>
</dbReference>
<dbReference type="Proteomes" id="UP000015105">
    <property type="component" value="Chromosome 2D"/>
</dbReference>
<reference evidence="2" key="5">
    <citation type="journal article" date="2021" name="G3 (Bethesda)">
        <title>Aegilops tauschii genome assembly Aet v5.0 features greater sequence contiguity and improved annotation.</title>
        <authorList>
            <person name="Wang L."/>
            <person name="Zhu T."/>
            <person name="Rodriguez J.C."/>
            <person name="Deal K.R."/>
            <person name="Dubcovsky J."/>
            <person name="McGuire P.E."/>
            <person name="Lux T."/>
            <person name="Spannagl M."/>
            <person name="Mayer K.F.X."/>
            <person name="Baldrich P."/>
            <person name="Meyers B.C."/>
            <person name="Huo N."/>
            <person name="Gu Y.Q."/>
            <person name="Zhou H."/>
            <person name="Devos K.M."/>
            <person name="Bennetzen J.L."/>
            <person name="Unver T."/>
            <person name="Budak H."/>
            <person name="Gulick P.J."/>
            <person name="Galiba G."/>
            <person name="Kalapos B."/>
            <person name="Nelson D.R."/>
            <person name="Li P."/>
            <person name="You F.M."/>
            <person name="Luo M.C."/>
            <person name="Dvorak J."/>
        </authorList>
    </citation>
    <scope>NUCLEOTIDE SEQUENCE [LARGE SCALE GENOMIC DNA]</scope>
    <source>
        <strain evidence="2">cv. AL8/78</strain>
    </source>
</reference>
<reference evidence="2" key="3">
    <citation type="journal article" date="2017" name="Nature">
        <title>Genome sequence of the progenitor of the wheat D genome Aegilops tauschii.</title>
        <authorList>
            <person name="Luo M.C."/>
            <person name="Gu Y.Q."/>
            <person name="Puiu D."/>
            <person name="Wang H."/>
            <person name="Twardziok S.O."/>
            <person name="Deal K.R."/>
            <person name="Huo N."/>
            <person name="Zhu T."/>
            <person name="Wang L."/>
            <person name="Wang Y."/>
            <person name="McGuire P.E."/>
            <person name="Liu S."/>
            <person name="Long H."/>
            <person name="Ramasamy R.K."/>
            <person name="Rodriguez J.C."/>
            <person name="Van S.L."/>
            <person name="Yuan L."/>
            <person name="Wang Z."/>
            <person name="Xia Z."/>
            <person name="Xiao L."/>
            <person name="Anderson O.D."/>
            <person name="Ouyang S."/>
            <person name="Liang Y."/>
            <person name="Zimin A.V."/>
            <person name="Pertea G."/>
            <person name="Qi P."/>
            <person name="Bennetzen J.L."/>
            <person name="Dai X."/>
            <person name="Dawson M.W."/>
            <person name="Muller H.G."/>
            <person name="Kugler K."/>
            <person name="Rivarola-Duarte L."/>
            <person name="Spannagl M."/>
            <person name="Mayer K.F.X."/>
            <person name="Lu F.H."/>
            <person name="Bevan M.W."/>
            <person name="Leroy P."/>
            <person name="Li P."/>
            <person name="You F.M."/>
            <person name="Sun Q."/>
            <person name="Liu Z."/>
            <person name="Lyons E."/>
            <person name="Wicker T."/>
            <person name="Salzberg S.L."/>
            <person name="Devos K.M."/>
            <person name="Dvorak J."/>
        </authorList>
    </citation>
    <scope>NUCLEOTIDE SEQUENCE [LARGE SCALE GENOMIC DNA]</scope>
    <source>
        <strain evidence="2">cv. AL8/78</strain>
    </source>
</reference>
<evidence type="ECO:0000313" key="2">
    <source>
        <dbReference type="EnsemblPlants" id="AET2Gv21285600.27"/>
    </source>
</evidence>
<feature type="region of interest" description="Disordered" evidence="1">
    <location>
        <begin position="1"/>
        <end position="51"/>
    </location>
</feature>
<sequence length="161" mass="18189">QGPAKPLVNPSEIDREVLFPIDPHPSSGSDPLSAATHTHPHRSSPSFAQRPLRPVNPPPPPFCRAQIASFWPIEAIFLAAPKLHRLHDSSRRAWTRAFPAPPHLRPVYPCSCSVKRRVISCRRLFFVCLREAGWQRLFTLWSEFVPACCSRPSTGAMIHRF</sequence>
<name>A0A453DKJ8_AEGTS</name>
<evidence type="ECO:0000313" key="3">
    <source>
        <dbReference type="Proteomes" id="UP000015105"/>
    </source>
</evidence>
<dbReference type="Gramene" id="AET2Gv21285600.27">
    <property type="protein sequence ID" value="AET2Gv21285600.27"/>
    <property type="gene ID" value="AET2Gv21285600"/>
</dbReference>
<dbReference type="AlphaFoldDB" id="A0A453DKJ8"/>
<proteinExistence type="predicted"/>
<protein>
    <submittedName>
        <fullName evidence="2">Uncharacterized protein</fullName>
    </submittedName>
</protein>
<reference evidence="3" key="2">
    <citation type="journal article" date="2017" name="Nat. Plants">
        <title>The Aegilops tauschii genome reveals multiple impacts of transposons.</title>
        <authorList>
            <person name="Zhao G."/>
            <person name="Zou C."/>
            <person name="Li K."/>
            <person name="Wang K."/>
            <person name="Li T."/>
            <person name="Gao L."/>
            <person name="Zhang X."/>
            <person name="Wang H."/>
            <person name="Yang Z."/>
            <person name="Liu X."/>
            <person name="Jiang W."/>
            <person name="Mao L."/>
            <person name="Kong X."/>
            <person name="Jiao Y."/>
            <person name="Jia J."/>
        </authorList>
    </citation>
    <scope>NUCLEOTIDE SEQUENCE [LARGE SCALE GENOMIC DNA]</scope>
    <source>
        <strain evidence="3">cv. AL8/78</strain>
    </source>
</reference>
<accession>A0A453DKJ8</accession>
<reference evidence="2" key="4">
    <citation type="submission" date="2019-03" db="UniProtKB">
        <authorList>
            <consortium name="EnsemblPlants"/>
        </authorList>
    </citation>
    <scope>IDENTIFICATION</scope>
</reference>
<organism evidence="2 3">
    <name type="scientific">Aegilops tauschii subsp. strangulata</name>
    <name type="common">Goatgrass</name>
    <dbReference type="NCBI Taxonomy" id="200361"/>
    <lineage>
        <taxon>Eukaryota</taxon>
        <taxon>Viridiplantae</taxon>
        <taxon>Streptophyta</taxon>
        <taxon>Embryophyta</taxon>
        <taxon>Tracheophyta</taxon>
        <taxon>Spermatophyta</taxon>
        <taxon>Magnoliopsida</taxon>
        <taxon>Liliopsida</taxon>
        <taxon>Poales</taxon>
        <taxon>Poaceae</taxon>
        <taxon>BOP clade</taxon>
        <taxon>Pooideae</taxon>
        <taxon>Triticodae</taxon>
        <taxon>Triticeae</taxon>
        <taxon>Triticinae</taxon>
        <taxon>Aegilops</taxon>
    </lineage>
</organism>
<reference evidence="3" key="1">
    <citation type="journal article" date="2014" name="Science">
        <title>Ancient hybridizations among the ancestral genomes of bread wheat.</title>
        <authorList>
            <consortium name="International Wheat Genome Sequencing Consortium,"/>
            <person name="Marcussen T."/>
            <person name="Sandve S.R."/>
            <person name="Heier L."/>
            <person name="Spannagl M."/>
            <person name="Pfeifer M."/>
            <person name="Jakobsen K.S."/>
            <person name="Wulff B.B."/>
            <person name="Steuernagel B."/>
            <person name="Mayer K.F."/>
            <person name="Olsen O.A."/>
        </authorList>
    </citation>
    <scope>NUCLEOTIDE SEQUENCE [LARGE SCALE GENOMIC DNA]</scope>
    <source>
        <strain evidence="3">cv. AL8/78</strain>
    </source>
</reference>